<organism evidence="3 4">
    <name type="scientific">Scylla paramamosain</name>
    <name type="common">Mud crab</name>
    <dbReference type="NCBI Taxonomy" id="85552"/>
    <lineage>
        <taxon>Eukaryota</taxon>
        <taxon>Metazoa</taxon>
        <taxon>Ecdysozoa</taxon>
        <taxon>Arthropoda</taxon>
        <taxon>Crustacea</taxon>
        <taxon>Multicrustacea</taxon>
        <taxon>Malacostraca</taxon>
        <taxon>Eumalacostraca</taxon>
        <taxon>Eucarida</taxon>
        <taxon>Decapoda</taxon>
        <taxon>Pleocyemata</taxon>
        <taxon>Brachyura</taxon>
        <taxon>Eubrachyura</taxon>
        <taxon>Portunoidea</taxon>
        <taxon>Portunidae</taxon>
        <taxon>Portuninae</taxon>
        <taxon>Scylla</taxon>
    </lineage>
</organism>
<protein>
    <submittedName>
        <fullName evidence="3">Uncharacterized protein</fullName>
    </submittedName>
</protein>
<feature type="chain" id="PRO_5043396283" evidence="2">
    <location>
        <begin position="24"/>
        <end position="308"/>
    </location>
</feature>
<dbReference type="Proteomes" id="UP001487740">
    <property type="component" value="Unassembled WGS sequence"/>
</dbReference>
<evidence type="ECO:0000256" key="1">
    <source>
        <dbReference type="SAM" id="MobiDB-lite"/>
    </source>
</evidence>
<feature type="compositionally biased region" description="Basic residues" evidence="1">
    <location>
        <begin position="272"/>
        <end position="308"/>
    </location>
</feature>
<feature type="signal peptide" evidence="2">
    <location>
        <begin position="1"/>
        <end position="23"/>
    </location>
</feature>
<feature type="region of interest" description="Disordered" evidence="1">
    <location>
        <begin position="258"/>
        <end position="308"/>
    </location>
</feature>
<evidence type="ECO:0000313" key="3">
    <source>
        <dbReference type="EMBL" id="KAK8401726.1"/>
    </source>
</evidence>
<comment type="caution">
    <text evidence="3">The sequence shown here is derived from an EMBL/GenBank/DDBJ whole genome shotgun (WGS) entry which is preliminary data.</text>
</comment>
<gene>
    <name evidence="3" type="ORF">O3P69_001091</name>
</gene>
<keyword evidence="2" id="KW-0732">Signal</keyword>
<dbReference type="AlphaFoldDB" id="A0AAW0UQJ4"/>
<sequence length="308" mass="35659">MGSSVITTCLLHLLLLLLRFSTASLFSEDVEMLPGVLVESDVPLEGDVVYETEEREEEVLTCIKENINSTLTQAKIIKEKIDDFKDDYTQDKFQTSWTEFDNIIPRDRDGDILEVCSVEQTCSTVLPSLPAISVSPPATDTEVVRMLDERFGEILLFLSAFEQMVIEQALREDIFAKQMFDAYTNHKVLARCLEEVQEKCGLQSNTSVLEPLHGKMYVETSEVKAHIRGFSTLRQSLQGLQLLLDMFQEERANIRRVNEDEEEAQDEEERKDRRKSRRKNGRNDSRKKKNRKNKKGNKRTKRRKNYLD</sequence>
<evidence type="ECO:0000256" key="2">
    <source>
        <dbReference type="SAM" id="SignalP"/>
    </source>
</evidence>
<name>A0AAW0UQJ4_SCYPA</name>
<accession>A0AAW0UQJ4</accession>
<feature type="compositionally biased region" description="Acidic residues" evidence="1">
    <location>
        <begin position="259"/>
        <end position="269"/>
    </location>
</feature>
<evidence type="ECO:0000313" key="4">
    <source>
        <dbReference type="Proteomes" id="UP001487740"/>
    </source>
</evidence>
<proteinExistence type="predicted"/>
<dbReference type="EMBL" id="JARAKH010000008">
    <property type="protein sequence ID" value="KAK8401726.1"/>
    <property type="molecule type" value="Genomic_DNA"/>
</dbReference>
<reference evidence="3 4" key="1">
    <citation type="submission" date="2023-03" db="EMBL/GenBank/DDBJ databases">
        <title>High-quality genome of Scylla paramamosain provides insights in environmental adaptation.</title>
        <authorList>
            <person name="Zhang L."/>
        </authorList>
    </citation>
    <scope>NUCLEOTIDE SEQUENCE [LARGE SCALE GENOMIC DNA]</scope>
    <source>
        <strain evidence="3">LZ_2023a</strain>
        <tissue evidence="3">Muscle</tissue>
    </source>
</reference>
<keyword evidence="4" id="KW-1185">Reference proteome</keyword>